<evidence type="ECO:0000313" key="2">
    <source>
        <dbReference type="EMBL" id="KND23827.1"/>
    </source>
</evidence>
<name>A0A0L0JDL3_9ACTN</name>
<evidence type="ECO:0000256" key="1">
    <source>
        <dbReference type="SAM" id="MobiDB-lite"/>
    </source>
</evidence>
<proteinExistence type="predicted"/>
<dbReference type="AlphaFoldDB" id="A0A0L0JDL3"/>
<dbReference type="Proteomes" id="UP000037151">
    <property type="component" value="Unassembled WGS sequence"/>
</dbReference>
<feature type="region of interest" description="Disordered" evidence="1">
    <location>
        <begin position="47"/>
        <end position="69"/>
    </location>
</feature>
<dbReference type="PATRIC" id="fig|42234.21.peg.8966"/>
<evidence type="ECO:0008006" key="4">
    <source>
        <dbReference type="Google" id="ProtNLM"/>
    </source>
</evidence>
<comment type="caution">
    <text evidence="2">The sequence shown here is derived from an EMBL/GenBank/DDBJ whole genome shotgun (WGS) entry which is preliminary data.</text>
</comment>
<evidence type="ECO:0000313" key="3">
    <source>
        <dbReference type="Proteomes" id="UP000037151"/>
    </source>
</evidence>
<reference evidence="3" key="1">
    <citation type="submission" date="2014-07" db="EMBL/GenBank/DDBJ databases">
        <title>Genome sequencing of plant-pathogenic Streptomyces species.</title>
        <authorList>
            <person name="Harrison J."/>
            <person name="Sapp M."/>
            <person name="Thwaites R."/>
            <person name="Studholme D.J."/>
        </authorList>
    </citation>
    <scope>NUCLEOTIDE SEQUENCE [LARGE SCALE GENOMIC DNA]</scope>
    <source>
        <strain evidence="3">NCPPB 4445</strain>
    </source>
</reference>
<dbReference type="OrthoDB" id="3621142at2"/>
<accession>A0A0L0JDL3</accession>
<protein>
    <recommendedName>
        <fullName evidence="4">Secreted protein/lipoprotein</fullName>
    </recommendedName>
</protein>
<gene>
    <name evidence="2" type="ORF">IQ63_43665</name>
</gene>
<sequence>MWRDMAEAARTSDWKSPVLGRYATGDALSAISRGLYADHRNGLVARGGPKNYPKVTSATPTEDPATVMVSDCGDSTNWLRYRKETGELAADETGGRRAITAEVKKQSSGSWKVAWFAVKELGSC</sequence>
<organism evidence="2 3">
    <name type="scientific">Streptomyces acidiscabies</name>
    <dbReference type="NCBI Taxonomy" id="42234"/>
    <lineage>
        <taxon>Bacteria</taxon>
        <taxon>Bacillati</taxon>
        <taxon>Actinomycetota</taxon>
        <taxon>Actinomycetes</taxon>
        <taxon>Kitasatosporales</taxon>
        <taxon>Streptomycetaceae</taxon>
        <taxon>Streptomyces</taxon>
    </lineage>
</organism>
<dbReference type="EMBL" id="JPPY01000257">
    <property type="protein sequence ID" value="KND23827.1"/>
    <property type="molecule type" value="Genomic_DNA"/>
</dbReference>